<evidence type="ECO:0000256" key="2">
    <source>
        <dbReference type="PROSITE-ProRule" id="PRU00335"/>
    </source>
</evidence>
<dbReference type="SUPFAM" id="SSF46689">
    <property type="entry name" value="Homeodomain-like"/>
    <property type="match status" value="1"/>
</dbReference>
<keyword evidence="1 2" id="KW-0238">DNA-binding</keyword>
<dbReference type="Proteomes" id="UP001310692">
    <property type="component" value="Unassembled WGS sequence"/>
</dbReference>
<evidence type="ECO:0000259" key="3">
    <source>
        <dbReference type="PROSITE" id="PS50977"/>
    </source>
</evidence>
<protein>
    <submittedName>
        <fullName evidence="4">TetR/AcrR family transcriptional regulator</fullName>
    </submittedName>
</protein>
<dbReference type="PANTHER" id="PTHR30055:SF146">
    <property type="entry name" value="HTH-TYPE TRANSCRIPTIONAL DUAL REGULATOR CECR"/>
    <property type="match status" value="1"/>
</dbReference>
<dbReference type="Pfam" id="PF00440">
    <property type="entry name" value="TetR_N"/>
    <property type="match status" value="1"/>
</dbReference>
<dbReference type="RefSeq" id="WP_330195033.1">
    <property type="nucleotide sequence ID" value="NZ_JAZDRO010000001.1"/>
</dbReference>
<name>A0ABU7LVB0_9PROT</name>
<feature type="domain" description="HTH tetR-type" evidence="3">
    <location>
        <begin position="15"/>
        <end position="75"/>
    </location>
</feature>
<evidence type="ECO:0000256" key="1">
    <source>
        <dbReference type="ARBA" id="ARBA00023125"/>
    </source>
</evidence>
<feature type="DNA-binding region" description="H-T-H motif" evidence="2">
    <location>
        <begin position="38"/>
        <end position="57"/>
    </location>
</feature>
<dbReference type="PROSITE" id="PS50977">
    <property type="entry name" value="HTH_TETR_2"/>
    <property type="match status" value="1"/>
</dbReference>
<dbReference type="InterPro" id="IPR023772">
    <property type="entry name" value="DNA-bd_HTH_TetR-type_CS"/>
</dbReference>
<dbReference type="InterPro" id="IPR001647">
    <property type="entry name" value="HTH_TetR"/>
</dbReference>
<dbReference type="EMBL" id="JAZDRO010000001">
    <property type="protein sequence ID" value="MEE2565498.1"/>
    <property type="molecule type" value="Genomic_DNA"/>
</dbReference>
<dbReference type="InterPro" id="IPR050109">
    <property type="entry name" value="HTH-type_TetR-like_transc_reg"/>
</dbReference>
<organism evidence="4 5">
    <name type="scientific">Hyphobacterium marinum</name>
    <dbReference type="NCBI Taxonomy" id="3116574"/>
    <lineage>
        <taxon>Bacteria</taxon>
        <taxon>Pseudomonadati</taxon>
        <taxon>Pseudomonadota</taxon>
        <taxon>Alphaproteobacteria</taxon>
        <taxon>Maricaulales</taxon>
        <taxon>Maricaulaceae</taxon>
        <taxon>Hyphobacterium</taxon>
    </lineage>
</organism>
<keyword evidence="5" id="KW-1185">Reference proteome</keyword>
<accession>A0ABU7LVB0</accession>
<dbReference type="Gene3D" id="1.10.357.10">
    <property type="entry name" value="Tetracycline Repressor, domain 2"/>
    <property type="match status" value="1"/>
</dbReference>
<dbReference type="PROSITE" id="PS01081">
    <property type="entry name" value="HTH_TETR_1"/>
    <property type="match status" value="1"/>
</dbReference>
<evidence type="ECO:0000313" key="5">
    <source>
        <dbReference type="Proteomes" id="UP001310692"/>
    </source>
</evidence>
<sequence>MTRQGVKPAAQDRAKKTRDKLLAAFEALLKEKSFEAMSVADIAGRAGLSVGAVYRRFENKDAFIPAIFDLYRERVEALAASPEGQYVPDLDAGLRVALRGMTAIAWSFLKRDGHLVRAAHLYARLRPDLVGDEWEAMIEAGVASYRQLVDAFADEIARPDPDEAARVLFYLLNTSMIEYGLYREDGPGAALSISDAGFTDAMADAMYGYLTAPEI</sequence>
<proteinExistence type="predicted"/>
<comment type="caution">
    <text evidence="4">The sequence shown here is derived from an EMBL/GenBank/DDBJ whole genome shotgun (WGS) entry which is preliminary data.</text>
</comment>
<dbReference type="PRINTS" id="PR00455">
    <property type="entry name" value="HTHTETR"/>
</dbReference>
<dbReference type="InterPro" id="IPR009057">
    <property type="entry name" value="Homeodomain-like_sf"/>
</dbReference>
<gene>
    <name evidence="4" type="ORF">V0U35_02300</name>
</gene>
<reference evidence="4 5" key="1">
    <citation type="submission" date="2024-01" db="EMBL/GenBank/DDBJ databases">
        <title>Hyphobacterium bacterium isolated from marine sediment.</title>
        <authorList>
            <person name="Zhao S."/>
        </authorList>
    </citation>
    <scope>NUCLEOTIDE SEQUENCE [LARGE SCALE GENOMIC DNA]</scope>
    <source>
        <strain evidence="4 5">Y60-23</strain>
    </source>
</reference>
<evidence type="ECO:0000313" key="4">
    <source>
        <dbReference type="EMBL" id="MEE2565498.1"/>
    </source>
</evidence>
<dbReference type="PANTHER" id="PTHR30055">
    <property type="entry name" value="HTH-TYPE TRANSCRIPTIONAL REGULATOR RUTR"/>
    <property type="match status" value="1"/>
</dbReference>